<dbReference type="EMBL" id="JAKLUA010000033">
    <property type="protein sequence ID" value="MCG2673116.1"/>
    <property type="molecule type" value="Genomic_DNA"/>
</dbReference>
<protein>
    <recommendedName>
        <fullName evidence="2">HpaB/PvcC/4-BUDH C-terminal domain-containing protein</fullName>
    </recommendedName>
</protein>
<evidence type="ECO:0000313" key="3">
    <source>
        <dbReference type="EMBL" id="MCG2673116.1"/>
    </source>
</evidence>
<dbReference type="Pfam" id="PF03241">
    <property type="entry name" value="HpaB"/>
    <property type="match status" value="1"/>
</dbReference>
<sequence>MLAAVMGGRPNIAADKRAEVARFMEDLTVSHQAGCYSVISLHGGGSPEAMKREIWRNYPVMDKIELVEGLLDHGVRNGGRRFRNDRCCPTDCEVSEPRQRTEAQALEGAAENDLSANMASR</sequence>
<keyword evidence="4" id="KW-1185">Reference proteome</keyword>
<dbReference type="SUPFAM" id="SSF47203">
    <property type="entry name" value="Acyl-CoA dehydrogenase C-terminal domain-like"/>
    <property type="match status" value="1"/>
</dbReference>
<evidence type="ECO:0000313" key="4">
    <source>
        <dbReference type="Proteomes" id="UP001139012"/>
    </source>
</evidence>
<dbReference type="Gene3D" id="1.20.140.10">
    <property type="entry name" value="Butyryl-CoA Dehydrogenase, subunit A, domain 3"/>
    <property type="match status" value="1"/>
</dbReference>
<organism evidence="3 4">
    <name type="scientific">Bradyrhizobium zhengyangense</name>
    <dbReference type="NCBI Taxonomy" id="2911009"/>
    <lineage>
        <taxon>Bacteria</taxon>
        <taxon>Pseudomonadati</taxon>
        <taxon>Pseudomonadota</taxon>
        <taxon>Alphaproteobacteria</taxon>
        <taxon>Hyphomicrobiales</taxon>
        <taxon>Nitrobacteraceae</taxon>
        <taxon>Bradyrhizobium</taxon>
    </lineage>
</organism>
<evidence type="ECO:0000259" key="2">
    <source>
        <dbReference type="Pfam" id="PF03241"/>
    </source>
</evidence>
<proteinExistence type="predicted"/>
<gene>
    <name evidence="3" type="ORF">L6637_40080</name>
</gene>
<name>A0ABS9M1G6_9BRAD</name>
<dbReference type="InterPro" id="IPR036250">
    <property type="entry name" value="AcylCo_DH-like_C"/>
</dbReference>
<dbReference type="RefSeq" id="WP_237874205.1">
    <property type="nucleotide sequence ID" value="NZ_JAKLUA010000033.1"/>
</dbReference>
<comment type="caution">
    <text evidence="3">The sequence shown here is derived from an EMBL/GenBank/DDBJ whole genome shotgun (WGS) entry which is preliminary data.</text>
</comment>
<dbReference type="InterPro" id="IPR024719">
    <property type="entry name" value="HpaB/PvcC/4-BUDH_C"/>
</dbReference>
<feature type="domain" description="HpaB/PvcC/4-BUDH C-terminal" evidence="2">
    <location>
        <begin position="2"/>
        <end position="71"/>
    </location>
</feature>
<dbReference type="Proteomes" id="UP001139012">
    <property type="component" value="Unassembled WGS sequence"/>
</dbReference>
<evidence type="ECO:0000256" key="1">
    <source>
        <dbReference type="SAM" id="MobiDB-lite"/>
    </source>
</evidence>
<reference evidence="3" key="1">
    <citation type="submission" date="2022-01" db="EMBL/GenBank/DDBJ databases">
        <title>Genome sequnece data of strain Bradyrhizobium sp. nov.</title>
        <authorList>
            <person name="Zhang J."/>
        </authorList>
    </citation>
    <scope>NUCLEOTIDE SEQUENCE</scope>
    <source>
        <strain evidence="3">WYCCWR 12774</strain>
    </source>
</reference>
<accession>A0ABS9M1G6</accession>
<feature type="region of interest" description="Disordered" evidence="1">
    <location>
        <begin position="91"/>
        <end position="121"/>
    </location>
</feature>